<dbReference type="Pfam" id="PF12323">
    <property type="entry name" value="HTH_OrfB_IS605"/>
    <property type="match status" value="1"/>
</dbReference>
<organism evidence="12 13">
    <name type="scientific">Actinocorallia herbida</name>
    <dbReference type="NCBI Taxonomy" id="58109"/>
    <lineage>
        <taxon>Bacteria</taxon>
        <taxon>Bacillati</taxon>
        <taxon>Actinomycetota</taxon>
        <taxon>Actinomycetes</taxon>
        <taxon>Streptosporangiales</taxon>
        <taxon>Thermomonosporaceae</taxon>
        <taxon>Actinocorallia</taxon>
    </lineage>
</organism>
<name>A0A3N1CQJ8_9ACTN</name>
<feature type="domain" description="Probable transposase IS891/IS1136/IS1341" evidence="9">
    <location>
        <begin position="166"/>
        <end position="281"/>
    </location>
</feature>
<evidence type="ECO:0000256" key="8">
    <source>
        <dbReference type="SAM" id="MobiDB-lite"/>
    </source>
</evidence>
<evidence type="ECO:0000259" key="11">
    <source>
        <dbReference type="Pfam" id="PF12323"/>
    </source>
</evidence>
<dbReference type="GO" id="GO:0046872">
    <property type="term" value="F:metal ion binding"/>
    <property type="evidence" value="ECO:0007669"/>
    <property type="project" value="UniProtKB-KW"/>
</dbReference>
<evidence type="ECO:0000256" key="5">
    <source>
        <dbReference type="ARBA" id="ARBA00022833"/>
    </source>
</evidence>
<evidence type="ECO:0000313" key="13">
    <source>
        <dbReference type="Proteomes" id="UP000272400"/>
    </source>
</evidence>
<accession>A0A3N1CQJ8</accession>
<feature type="domain" description="Transposase putative helix-turn-helix" evidence="11">
    <location>
        <begin position="1"/>
        <end position="46"/>
    </location>
</feature>
<evidence type="ECO:0000256" key="2">
    <source>
        <dbReference type="ARBA" id="ARBA00011044"/>
    </source>
</evidence>
<dbReference type="InterPro" id="IPR051399">
    <property type="entry name" value="RNA-guided_DNA_endo/Transpos"/>
</dbReference>
<proteinExistence type="inferred from homology"/>
<dbReference type="OrthoDB" id="6230307at2"/>
<keyword evidence="4" id="KW-0479">Metal-binding</keyword>
<dbReference type="GO" id="GO:0032196">
    <property type="term" value="P:transposition"/>
    <property type="evidence" value="ECO:0007669"/>
    <property type="project" value="UniProtKB-KW"/>
</dbReference>
<comment type="caution">
    <text evidence="12">The sequence shown here is derived from an EMBL/GenBank/DDBJ whole genome shotgun (WGS) entry which is preliminary data.</text>
</comment>
<dbReference type="NCBIfam" id="TIGR01766">
    <property type="entry name" value="IS200/IS605 family accessory protein TnpB-like domain"/>
    <property type="match status" value="1"/>
</dbReference>
<gene>
    <name evidence="12" type="ORF">EDD29_0978</name>
</gene>
<evidence type="ECO:0000313" key="12">
    <source>
        <dbReference type="EMBL" id="ROO83475.1"/>
    </source>
</evidence>
<dbReference type="PANTHER" id="PTHR30405:SF25">
    <property type="entry name" value="RNA-GUIDED DNA ENDONUCLEASE INSQ-RELATED"/>
    <property type="match status" value="1"/>
</dbReference>
<evidence type="ECO:0000256" key="1">
    <source>
        <dbReference type="ARBA" id="ARBA00008761"/>
    </source>
</evidence>
<protein>
    <submittedName>
        <fullName evidence="12">Putative transposase</fullName>
    </submittedName>
</protein>
<keyword evidence="7" id="KW-0233">DNA recombination</keyword>
<evidence type="ECO:0000259" key="9">
    <source>
        <dbReference type="Pfam" id="PF01385"/>
    </source>
</evidence>
<reference evidence="12 13" key="1">
    <citation type="submission" date="2018-11" db="EMBL/GenBank/DDBJ databases">
        <title>Sequencing the genomes of 1000 actinobacteria strains.</title>
        <authorList>
            <person name="Klenk H.-P."/>
        </authorList>
    </citation>
    <scope>NUCLEOTIDE SEQUENCE [LARGE SCALE GENOMIC DNA]</scope>
    <source>
        <strain evidence="12 13">DSM 44254</strain>
    </source>
</reference>
<comment type="similarity">
    <text evidence="1">In the C-terminal section; belongs to the transposase 35 family.</text>
</comment>
<evidence type="ECO:0000256" key="3">
    <source>
        <dbReference type="ARBA" id="ARBA00022578"/>
    </source>
</evidence>
<dbReference type="EMBL" id="RJKE01000001">
    <property type="protein sequence ID" value="ROO83475.1"/>
    <property type="molecule type" value="Genomic_DNA"/>
</dbReference>
<keyword evidence="3" id="KW-0815">Transposition</keyword>
<sequence length="399" mass="45143">MRSAFKCRAYPDPEQEAVLNRTFGCVRLVWNQTLAERHARYHGEGKTTSYRETDAALTVLKKTAEFAFLNEVSSVPLQQTLRHQHVAFQSFFAGRARYPRFKSRHGRQSAHYTRSAFRMRDGELWLAKTGSPLRVAWSWPHLDLAALNPTMVVVSREPDDRWFVTFAVDMDDPAPLPETGQAVGVDLGLKDFAVTSDGEHIAHPRHMDRHERRLKRYQRMMARKKKGSANRAKARRKVARQHSRVADARRDFLHKVSTDLIRRFDVIAVEDLNVAGMVKNRSLARSISQTGWGEFRAMLEHKALLAGRRFVVIDRWYPSSKTCSGCGHLLSRLDLSTRHWQCPSCGARHDRDHNAAKNIRAAGLAVLACGADVRPAGTSPGQTATKQEPRPAREGIPAL</sequence>
<keyword evidence="6" id="KW-0238">DNA-binding</keyword>
<dbReference type="InterPro" id="IPR010095">
    <property type="entry name" value="Cas12f1-like_TNB"/>
</dbReference>
<evidence type="ECO:0000256" key="7">
    <source>
        <dbReference type="ARBA" id="ARBA00023172"/>
    </source>
</evidence>
<dbReference type="AlphaFoldDB" id="A0A3N1CQJ8"/>
<dbReference type="Pfam" id="PF01385">
    <property type="entry name" value="OrfB_IS605"/>
    <property type="match status" value="1"/>
</dbReference>
<comment type="similarity">
    <text evidence="2">In the N-terminal section; belongs to the transposase 2 family.</text>
</comment>
<dbReference type="NCBIfam" id="NF040570">
    <property type="entry name" value="guided_TnpB"/>
    <property type="match status" value="1"/>
</dbReference>
<feature type="region of interest" description="Disordered" evidence="8">
    <location>
        <begin position="221"/>
        <end position="240"/>
    </location>
</feature>
<dbReference type="InterPro" id="IPR021027">
    <property type="entry name" value="Transposase_put_HTH"/>
</dbReference>
<dbReference type="Proteomes" id="UP000272400">
    <property type="component" value="Unassembled WGS sequence"/>
</dbReference>
<dbReference type="Pfam" id="PF07282">
    <property type="entry name" value="Cas12f1-like_TNB"/>
    <property type="match status" value="1"/>
</dbReference>
<evidence type="ECO:0000256" key="6">
    <source>
        <dbReference type="ARBA" id="ARBA00023125"/>
    </source>
</evidence>
<dbReference type="InterPro" id="IPR001959">
    <property type="entry name" value="Transposase"/>
</dbReference>
<dbReference type="PANTHER" id="PTHR30405">
    <property type="entry name" value="TRANSPOSASE"/>
    <property type="match status" value="1"/>
</dbReference>
<feature type="region of interest" description="Disordered" evidence="8">
    <location>
        <begin position="376"/>
        <end position="399"/>
    </location>
</feature>
<feature type="domain" description="Cas12f1-like TNB" evidence="10">
    <location>
        <begin position="292"/>
        <end position="359"/>
    </location>
</feature>
<evidence type="ECO:0000259" key="10">
    <source>
        <dbReference type="Pfam" id="PF07282"/>
    </source>
</evidence>
<dbReference type="RefSeq" id="WP_123662674.1">
    <property type="nucleotide sequence ID" value="NZ_RJKE01000001.1"/>
</dbReference>
<keyword evidence="5" id="KW-0862">Zinc</keyword>
<dbReference type="GO" id="GO:0003677">
    <property type="term" value="F:DNA binding"/>
    <property type="evidence" value="ECO:0007669"/>
    <property type="project" value="UniProtKB-KW"/>
</dbReference>
<keyword evidence="13" id="KW-1185">Reference proteome</keyword>
<evidence type="ECO:0000256" key="4">
    <source>
        <dbReference type="ARBA" id="ARBA00022723"/>
    </source>
</evidence>
<dbReference type="GO" id="GO:0006310">
    <property type="term" value="P:DNA recombination"/>
    <property type="evidence" value="ECO:0007669"/>
    <property type="project" value="UniProtKB-KW"/>
</dbReference>